<gene>
    <name evidence="4" type="ORF">RirG_095730</name>
</gene>
<dbReference type="GO" id="GO:0043139">
    <property type="term" value="F:5'-3' DNA helicase activity"/>
    <property type="evidence" value="ECO:0007669"/>
    <property type="project" value="UniProtKB-EC"/>
</dbReference>
<dbReference type="Gene3D" id="3.40.50.300">
    <property type="entry name" value="P-loop containing nucleotide triphosphate hydrolases"/>
    <property type="match status" value="1"/>
</dbReference>
<dbReference type="AlphaFoldDB" id="A0A015JQA7"/>
<keyword evidence="1" id="KW-0378">Hydrolase</keyword>
<dbReference type="InterPro" id="IPR027417">
    <property type="entry name" value="P-loop_NTPase"/>
</dbReference>
<accession>A0A015JQA7</accession>
<comment type="catalytic activity">
    <reaction evidence="1">
        <text>ATP + H2O = ADP + phosphate + H(+)</text>
        <dbReference type="Rhea" id="RHEA:13065"/>
        <dbReference type="ChEBI" id="CHEBI:15377"/>
        <dbReference type="ChEBI" id="CHEBI:15378"/>
        <dbReference type="ChEBI" id="CHEBI:30616"/>
        <dbReference type="ChEBI" id="CHEBI:43474"/>
        <dbReference type="ChEBI" id="CHEBI:456216"/>
        <dbReference type="EC" id="5.6.2.3"/>
    </reaction>
</comment>
<keyword evidence="1" id="KW-0067">ATP-binding</keyword>
<dbReference type="EC" id="5.6.2.3" evidence="1"/>
<evidence type="ECO:0000259" key="3">
    <source>
        <dbReference type="Pfam" id="PF14214"/>
    </source>
</evidence>
<organism evidence="4 5">
    <name type="scientific">Rhizophagus irregularis (strain DAOM 197198w)</name>
    <name type="common">Glomus intraradices</name>
    <dbReference type="NCBI Taxonomy" id="1432141"/>
    <lineage>
        <taxon>Eukaryota</taxon>
        <taxon>Fungi</taxon>
        <taxon>Fungi incertae sedis</taxon>
        <taxon>Mucoromycota</taxon>
        <taxon>Glomeromycotina</taxon>
        <taxon>Glomeromycetes</taxon>
        <taxon>Glomerales</taxon>
        <taxon>Glomeraceae</taxon>
        <taxon>Rhizophagus</taxon>
    </lineage>
</organism>
<evidence type="ECO:0000259" key="2">
    <source>
        <dbReference type="Pfam" id="PF05970"/>
    </source>
</evidence>
<dbReference type="Proteomes" id="UP000022910">
    <property type="component" value="Unassembled WGS sequence"/>
</dbReference>
<dbReference type="CDD" id="cd18809">
    <property type="entry name" value="SF1_C_RecD"/>
    <property type="match status" value="1"/>
</dbReference>
<keyword evidence="1" id="KW-0347">Helicase</keyword>
<dbReference type="GO" id="GO:0016887">
    <property type="term" value="F:ATP hydrolysis activity"/>
    <property type="evidence" value="ECO:0007669"/>
    <property type="project" value="RHEA"/>
</dbReference>
<feature type="domain" description="Helitron helicase-like" evidence="3">
    <location>
        <begin position="209"/>
        <end position="362"/>
    </location>
</feature>
<dbReference type="PANTHER" id="PTHR47642">
    <property type="entry name" value="ATP-DEPENDENT DNA HELICASE"/>
    <property type="match status" value="1"/>
</dbReference>
<dbReference type="Pfam" id="PF05970">
    <property type="entry name" value="PIF1"/>
    <property type="match status" value="1"/>
</dbReference>
<name>A0A015JQA7_RHIIW</name>
<dbReference type="SUPFAM" id="SSF52540">
    <property type="entry name" value="P-loop containing nucleoside triphosphate hydrolases"/>
    <property type="match status" value="2"/>
</dbReference>
<dbReference type="GO" id="GO:0006310">
    <property type="term" value="P:DNA recombination"/>
    <property type="evidence" value="ECO:0007669"/>
    <property type="project" value="UniProtKB-KW"/>
</dbReference>
<evidence type="ECO:0000256" key="1">
    <source>
        <dbReference type="RuleBase" id="RU363044"/>
    </source>
</evidence>
<dbReference type="InterPro" id="IPR010285">
    <property type="entry name" value="DNA_helicase_pif1-like_DEAD"/>
</dbReference>
<keyword evidence="5" id="KW-1185">Reference proteome</keyword>
<protein>
    <recommendedName>
        <fullName evidence="1">ATP-dependent DNA helicase</fullName>
        <ecNumber evidence="1">5.6.2.3</ecNumber>
    </recommendedName>
</protein>
<dbReference type="STRING" id="1432141.A0A015JQA7"/>
<keyword evidence="1" id="KW-0547">Nucleotide-binding</keyword>
<comment type="cofactor">
    <cofactor evidence="1">
        <name>Mg(2+)</name>
        <dbReference type="ChEBI" id="CHEBI:18420"/>
    </cofactor>
</comment>
<keyword evidence="1" id="KW-0233">DNA recombination</keyword>
<comment type="caution">
    <text evidence="4">The sequence shown here is derived from an EMBL/GenBank/DDBJ whole genome shotgun (WGS) entry which is preliminary data.</text>
</comment>
<dbReference type="GO" id="GO:0000723">
    <property type="term" value="P:telomere maintenance"/>
    <property type="evidence" value="ECO:0007669"/>
    <property type="project" value="InterPro"/>
</dbReference>
<dbReference type="GO" id="GO:0006281">
    <property type="term" value="P:DNA repair"/>
    <property type="evidence" value="ECO:0007669"/>
    <property type="project" value="UniProtKB-KW"/>
</dbReference>
<dbReference type="HOGENOM" id="CLU_003075_0_0_1"/>
<keyword evidence="1" id="KW-0234">DNA repair</keyword>
<proteinExistence type="inferred from homology"/>
<comment type="similarity">
    <text evidence="1">Belongs to the helicase family.</text>
</comment>
<evidence type="ECO:0000313" key="4">
    <source>
        <dbReference type="EMBL" id="EXX69470.1"/>
    </source>
</evidence>
<dbReference type="GO" id="GO:0005524">
    <property type="term" value="F:ATP binding"/>
    <property type="evidence" value="ECO:0007669"/>
    <property type="project" value="UniProtKB-KW"/>
</dbReference>
<dbReference type="InterPro" id="IPR051055">
    <property type="entry name" value="PIF1_helicase"/>
</dbReference>
<sequence>MNYSRNIRAHALYSGILGAFLEPSENGGNNNMTHHLTRDETLQQAATWLSQNNPYLRPYASMISSLQNQISNGPFPTARHAETDLDAPPVNTCEIIIPNYDFPDEVHNEDFHYTRLMAGFIQDSDTSRIPISTYDPNLEPLLFPDIFTDGKGHFHDVLTRSPTNAETRDETYGKYIKLRLMNIDPRWRIHHYWPYWSYLQLEKLRHHQNTQRLLKQSQLNSPTDPLTARDLLQPSSYGRRNIIDEGKTIPIPSFVRTGDTYFHQKELHLNAMIKKLGLPTLFITLSMAENRWTHLHNILSNSDNNDTLPTNRPFHCANYFVHKFQSLKKELYKKPDLTGFGDITDFFDRVEFQNRGAAHTHSCYWTSNSIQTMILNDVIRSTLPDPLLEPELYSAVIANQIHTCNIKCQGPAPLGQTCKKGFPQPFSQTTHYEEGNVRYVYKCLTEADSWVVPYHAPTLLIWDAHMNAQYITDRGFARYMSKYIAKREPSHVFNINENDLLREHVVARRLGSMELMFLLLGHTICNSSATVKFITTEPPPTRSRTILPIYMLEEEDTNPFYDDTIMKYMSRPHLPEFETLTYPQYFEKYSITPSRPVASRRTVYQDDLRNYVVKRTKEIIVRYRFLKIEDGELYFYQQLLHNVPARNESDYKITPNGTYREKFLSLFPDFLNELQNNARTTQQLCITQLNTRFIEMLDRLLQSLHHELPATITQIIQIQMQNLKLLPPLLPETAMLELPRDQYRALSTINTFMGGNDGTRWPYFFITGSAGTGKSYIINMIVNMLNNRQSNFLLLAPTGVSAQNIGGTTIHSELSITSTQGGFYTRSFTNTQLNARLKKVDTLIIEEISMVSAELFDFISNLFARIHNNALAFGGINVVVVGDLAQLPPVTGQPVFRSAVWTLFYPLFLTTPHRQHNDPLFYQILEEVQINNISSRTWNILTNRHSEFILQPSVDTLLNTTHIVGFKETAQKINISICNVLPVPPNNFLLSQSSDFVNSDQWDPSLSDHMFKSKTNLPSFVRLQPCARVMYLNNSLIEYGICNGTIGVVTDVNPTDQYARVAFSVRGSLIDIDIYRQNHYFNINGNNSRRTQFPLQNCFALTVHKTQGLTLQKVSLALDGGIFSPGQAYVALSRCTTWNNVSISHLDRSAFMVDPNVILEYQRLNTIATTNPHVFS</sequence>
<dbReference type="Pfam" id="PF14214">
    <property type="entry name" value="Helitron_like_N"/>
    <property type="match status" value="1"/>
</dbReference>
<evidence type="ECO:0000313" key="5">
    <source>
        <dbReference type="Proteomes" id="UP000022910"/>
    </source>
</evidence>
<dbReference type="InterPro" id="IPR025476">
    <property type="entry name" value="Helitron_helicase-like"/>
</dbReference>
<keyword evidence="1" id="KW-0227">DNA damage</keyword>
<dbReference type="PANTHER" id="PTHR47642:SF5">
    <property type="entry name" value="ATP-DEPENDENT DNA HELICASE"/>
    <property type="match status" value="1"/>
</dbReference>
<reference evidence="4 5" key="1">
    <citation type="submission" date="2014-02" db="EMBL/GenBank/DDBJ databases">
        <title>Single nucleus genome sequencing reveals high similarity among nuclei of an endomycorrhizal fungus.</title>
        <authorList>
            <person name="Lin K."/>
            <person name="Geurts R."/>
            <person name="Zhang Z."/>
            <person name="Limpens E."/>
            <person name="Saunders D.G."/>
            <person name="Mu D."/>
            <person name="Pang E."/>
            <person name="Cao H."/>
            <person name="Cha H."/>
            <person name="Lin T."/>
            <person name="Zhou Q."/>
            <person name="Shang Y."/>
            <person name="Li Y."/>
            <person name="Ivanov S."/>
            <person name="Sharma T."/>
            <person name="Velzen R.V."/>
            <person name="Ruijter N.D."/>
            <person name="Aanen D.K."/>
            <person name="Win J."/>
            <person name="Kamoun S."/>
            <person name="Bisseling T."/>
            <person name="Huang S."/>
        </authorList>
    </citation>
    <scope>NUCLEOTIDE SEQUENCE [LARGE SCALE GENOMIC DNA]</scope>
    <source>
        <strain evidence="5">DAOM197198w</strain>
    </source>
</reference>
<dbReference type="EMBL" id="JEMT01016840">
    <property type="protein sequence ID" value="EXX69470.1"/>
    <property type="molecule type" value="Genomic_DNA"/>
</dbReference>
<feature type="domain" description="DNA helicase Pif1-like DEAD-box helicase" evidence="2">
    <location>
        <begin position="762"/>
        <end position="907"/>
    </location>
</feature>